<evidence type="ECO:0000313" key="2">
    <source>
        <dbReference type="EMBL" id="KAK2996025.1"/>
    </source>
</evidence>
<proteinExistence type="predicted"/>
<dbReference type="EMBL" id="JAVXUO010000027">
    <property type="protein sequence ID" value="KAK2996025.1"/>
    <property type="molecule type" value="Genomic_DNA"/>
</dbReference>
<dbReference type="PANTHER" id="PTHR46162:SF2">
    <property type="entry name" value="ANKYRIN REPEAT-CONTAINING PROTEIN-RELATED"/>
    <property type="match status" value="1"/>
</dbReference>
<dbReference type="InterPro" id="IPR008974">
    <property type="entry name" value="TRAF-like"/>
</dbReference>
<dbReference type="Proteomes" id="UP001187471">
    <property type="component" value="Unassembled WGS sequence"/>
</dbReference>
<dbReference type="CDD" id="cd00121">
    <property type="entry name" value="MATH"/>
    <property type="match status" value="1"/>
</dbReference>
<dbReference type="InterPro" id="IPR002083">
    <property type="entry name" value="MATH/TRAF_dom"/>
</dbReference>
<comment type="caution">
    <text evidence="2">The sequence shown here is derived from an EMBL/GenBank/DDBJ whole genome shotgun (WGS) entry which is preliminary data.</text>
</comment>
<keyword evidence="3" id="KW-1185">Reference proteome</keyword>
<organism evidence="2 3">
    <name type="scientific">Escallonia rubra</name>
    <dbReference type="NCBI Taxonomy" id="112253"/>
    <lineage>
        <taxon>Eukaryota</taxon>
        <taxon>Viridiplantae</taxon>
        <taxon>Streptophyta</taxon>
        <taxon>Embryophyta</taxon>
        <taxon>Tracheophyta</taxon>
        <taxon>Spermatophyta</taxon>
        <taxon>Magnoliopsida</taxon>
        <taxon>eudicotyledons</taxon>
        <taxon>Gunneridae</taxon>
        <taxon>Pentapetalae</taxon>
        <taxon>asterids</taxon>
        <taxon>campanulids</taxon>
        <taxon>Escalloniales</taxon>
        <taxon>Escalloniaceae</taxon>
        <taxon>Escallonia</taxon>
    </lineage>
</organism>
<evidence type="ECO:0000259" key="1">
    <source>
        <dbReference type="Pfam" id="PF22486"/>
    </source>
</evidence>
<evidence type="ECO:0000313" key="3">
    <source>
        <dbReference type="Proteomes" id="UP001187471"/>
    </source>
</evidence>
<feature type="domain" description="MATH" evidence="1">
    <location>
        <begin position="80"/>
        <end position="189"/>
    </location>
</feature>
<name>A0AA88SPG4_9ASTE</name>
<protein>
    <recommendedName>
        <fullName evidence="1">MATH domain-containing protein</fullName>
    </recommendedName>
</protein>
<reference evidence="2" key="1">
    <citation type="submission" date="2022-12" db="EMBL/GenBank/DDBJ databases">
        <title>Draft genome assemblies for two species of Escallonia (Escalloniales).</title>
        <authorList>
            <person name="Chanderbali A."/>
            <person name="Dervinis C."/>
            <person name="Anghel I."/>
            <person name="Soltis D."/>
            <person name="Soltis P."/>
            <person name="Zapata F."/>
        </authorList>
    </citation>
    <scope>NUCLEOTIDE SEQUENCE</scope>
    <source>
        <strain evidence="2">UCBG92.1500</strain>
        <tissue evidence="2">Leaf</tissue>
    </source>
</reference>
<gene>
    <name evidence="2" type="ORF">RJ640_000132</name>
</gene>
<dbReference type="PANTHER" id="PTHR46162">
    <property type="entry name" value="TRAF-LIKE FAMILY PROTEIN"/>
    <property type="match status" value="1"/>
</dbReference>
<sequence>MEEGMRWNSAEQIKEMEGQPSVGSRLYEVNDSIQGPDQIVVTMGNNELQSCSTAQSGVVKTLQDVPSVQYKVKIENFSVLQRSKLEKCICLYLNGAADAFNAGCKFMSVYLHWVGAYPRVPQGGKVYAEYKLRIKHRFGKEDYVKEDRSWFYCQFHCRGRSENFDAFIDYPTLANGFLFNDGLVVEAEIMNIGLVKVLVRKANLKGSICFW</sequence>
<dbReference type="Gene3D" id="2.60.210.10">
    <property type="entry name" value="Apoptosis, Tumor Necrosis Factor Receptor Associated Protein 2, Chain A"/>
    <property type="match status" value="1"/>
</dbReference>
<dbReference type="Pfam" id="PF22486">
    <property type="entry name" value="MATH_2"/>
    <property type="match status" value="1"/>
</dbReference>
<dbReference type="SUPFAM" id="SSF49599">
    <property type="entry name" value="TRAF domain-like"/>
    <property type="match status" value="1"/>
</dbReference>
<dbReference type="AlphaFoldDB" id="A0AA88SPG4"/>
<accession>A0AA88SPG4</accession>